<dbReference type="SUPFAM" id="SSF55961">
    <property type="entry name" value="Bet v1-like"/>
    <property type="match status" value="1"/>
</dbReference>
<sequence>MVAAPIAVEQRMRFSAGVLKSGSVFESAKSINQRMPQISRSVLVRYSAMQMYQLVNDVESYKEFLPGCVGGKVLEFDGKTMLASVDISKAGISKTFTTRNQVVEGKSIELQLENGPFKHLTGHWYFTELAEDACKVEFELNFEFSSSLVGMAFGKVFKELVTSMVTAFTQRAKEVYSGK</sequence>
<evidence type="ECO:0000313" key="4">
    <source>
        <dbReference type="EMBL" id="BCV44476.1"/>
    </source>
</evidence>
<dbReference type="GO" id="GO:0048039">
    <property type="term" value="F:ubiquinone binding"/>
    <property type="evidence" value="ECO:0007669"/>
    <property type="project" value="InterPro"/>
</dbReference>
<dbReference type="PANTHER" id="PTHR12901:SF10">
    <property type="entry name" value="COENZYME Q-BINDING PROTEIN COQ10, MITOCHONDRIAL"/>
    <property type="match status" value="1"/>
</dbReference>
<proteinExistence type="inferred from homology"/>
<dbReference type="FunFam" id="3.30.530.20:FF:000005">
    <property type="entry name" value="Type II toxin-antitoxin system toxin RatA"/>
    <property type="match status" value="1"/>
</dbReference>
<dbReference type="PANTHER" id="PTHR12901">
    <property type="entry name" value="SPERM PROTEIN HOMOLOG"/>
    <property type="match status" value="1"/>
</dbReference>
<dbReference type="InterPro" id="IPR023393">
    <property type="entry name" value="START-like_dom_sf"/>
</dbReference>
<dbReference type="Gene3D" id="3.30.530.20">
    <property type="match status" value="1"/>
</dbReference>
<feature type="domain" description="Coenzyme Q-binding protein COQ10 START" evidence="3">
    <location>
        <begin position="44"/>
        <end position="169"/>
    </location>
</feature>
<evidence type="ECO:0000256" key="1">
    <source>
        <dbReference type="ARBA" id="ARBA00008918"/>
    </source>
</evidence>
<dbReference type="InterPro" id="IPR005031">
    <property type="entry name" value="COQ10_START"/>
</dbReference>
<protein>
    <submittedName>
        <fullName evidence="4">Ubiquinone-binding protein</fullName>
    </submittedName>
</protein>
<gene>
    <name evidence="4" type="primary">yfjG</name>
    <name evidence="4" type="ORF">TUM17379_14940</name>
</gene>
<name>A0AAD1NML5_9GAMM</name>
<comment type="similarity">
    <text evidence="1">Belongs to the ribosome association toxin RatA family.</text>
</comment>
<evidence type="ECO:0000313" key="5">
    <source>
        <dbReference type="Proteomes" id="UP000825078"/>
    </source>
</evidence>
<dbReference type="EMBL" id="AP024613">
    <property type="protein sequence ID" value="BCV44476.1"/>
    <property type="molecule type" value="Genomic_DNA"/>
</dbReference>
<keyword evidence="2" id="KW-1277">Toxin-antitoxin system</keyword>
<dbReference type="Proteomes" id="UP000825078">
    <property type="component" value="Chromosome"/>
</dbReference>
<evidence type="ECO:0000259" key="3">
    <source>
        <dbReference type="Pfam" id="PF03364"/>
    </source>
</evidence>
<dbReference type="Pfam" id="PF03364">
    <property type="entry name" value="Polyketide_cyc"/>
    <property type="match status" value="1"/>
</dbReference>
<organism evidence="4 5">
    <name type="scientific">Shewanella algae</name>
    <dbReference type="NCBI Taxonomy" id="38313"/>
    <lineage>
        <taxon>Bacteria</taxon>
        <taxon>Pseudomonadati</taxon>
        <taxon>Pseudomonadota</taxon>
        <taxon>Gammaproteobacteria</taxon>
        <taxon>Alteromonadales</taxon>
        <taxon>Shewanellaceae</taxon>
        <taxon>Shewanella</taxon>
    </lineage>
</organism>
<evidence type="ECO:0000256" key="2">
    <source>
        <dbReference type="ARBA" id="ARBA00022649"/>
    </source>
</evidence>
<dbReference type="InterPro" id="IPR044996">
    <property type="entry name" value="COQ10-like"/>
</dbReference>
<reference evidence="4" key="1">
    <citation type="submission" date="2021-05" db="EMBL/GenBank/DDBJ databases">
        <title>Molecular characterization for Shewanella algae harboring chromosomal blaOXA-55-like strains isolated from clinical and environment sample.</title>
        <authorList>
            <person name="Ohama Y."/>
            <person name="Aoki K."/>
            <person name="Harada S."/>
            <person name="Moriya K."/>
            <person name="Ishii Y."/>
            <person name="Tateda K."/>
        </authorList>
    </citation>
    <scope>NUCLEOTIDE SEQUENCE</scope>
    <source>
        <strain evidence="4">TUM17379</strain>
    </source>
</reference>
<accession>A0AAD1NML5</accession>
<dbReference type="CDD" id="cd07813">
    <property type="entry name" value="COQ10p_like"/>
    <property type="match status" value="1"/>
</dbReference>
<keyword evidence="4" id="KW-0830">Ubiquinone</keyword>
<dbReference type="AlphaFoldDB" id="A0AAD1NML5"/>
<dbReference type="GO" id="GO:0045333">
    <property type="term" value="P:cellular respiration"/>
    <property type="evidence" value="ECO:0007669"/>
    <property type="project" value="InterPro"/>
</dbReference>